<keyword evidence="3" id="KW-1185">Reference proteome</keyword>
<feature type="region of interest" description="Disordered" evidence="1">
    <location>
        <begin position="16"/>
        <end position="153"/>
    </location>
</feature>
<evidence type="ECO:0000313" key="2">
    <source>
        <dbReference type="EnsemblMetazoa" id="SMAR013425-PA"/>
    </source>
</evidence>
<evidence type="ECO:0000256" key="1">
    <source>
        <dbReference type="SAM" id="MobiDB-lite"/>
    </source>
</evidence>
<feature type="compositionally biased region" description="Basic and acidic residues" evidence="1">
    <location>
        <begin position="123"/>
        <end position="133"/>
    </location>
</feature>
<dbReference type="Proteomes" id="UP000014500">
    <property type="component" value="Unassembled WGS sequence"/>
</dbReference>
<evidence type="ECO:0000313" key="3">
    <source>
        <dbReference type="Proteomes" id="UP000014500"/>
    </source>
</evidence>
<feature type="compositionally biased region" description="Basic residues" evidence="1">
    <location>
        <begin position="98"/>
        <end position="111"/>
    </location>
</feature>
<accession>T1JHU4</accession>
<organism evidence="2 3">
    <name type="scientific">Strigamia maritima</name>
    <name type="common">European centipede</name>
    <name type="synonym">Geophilus maritimus</name>
    <dbReference type="NCBI Taxonomy" id="126957"/>
    <lineage>
        <taxon>Eukaryota</taxon>
        <taxon>Metazoa</taxon>
        <taxon>Ecdysozoa</taxon>
        <taxon>Arthropoda</taxon>
        <taxon>Myriapoda</taxon>
        <taxon>Chilopoda</taxon>
        <taxon>Pleurostigmophora</taxon>
        <taxon>Geophilomorpha</taxon>
        <taxon>Linotaeniidae</taxon>
        <taxon>Strigamia</taxon>
    </lineage>
</organism>
<feature type="compositionally biased region" description="Basic and acidic residues" evidence="1">
    <location>
        <begin position="85"/>
        <end position="97"/>
    </location>
</feature>
<reference evidence="3" key="1">
    <citation type="submission" date="2011-05" db="EMBL/GenBank/DDBJ databases">
        <authorList>
            <person name="Richards S.R."/>
            <person name="Qu J."/>
            <person name="Jiang H."/>
            <person name="Jhangiani S.N."/>
            <person name="Agravi P."/>
            <person name="Goodspeed R."/>
            <person name="Gross S."/>
            <person name="Mandapat C."/>
            <person name="Jackson L."/>
            <person name="Mathew T."/>
            <person name="Pu L."/>
            <person name="Thornton R."/>
            <person name="Saada N."/>
            <person name="Wilczek-Boney K.B."/>
            <person name="Lee S."/>
            <person name="Kovar C."/>
            <person name="Wu Y."/>
            <person name="Scherer S.E."/>
            <person name="Worley K.C."/>
            <person name="Muzny D.M."/>
            <person name="Gibbs R."/>
        </authorList>
    </citation>
    <scope>NUCLEOTIDE SEQUENCE</scope>
    <source>
        <strain evidence="3">Brora</strain>
    </source>
</reference>
<dbReference type="EnsemblMetazoa" id="SMAR013425-RA">
    <property type="protein sequence ID" value="SMAR013425-PA"/>
    <property type="gene ID" value="SMAR013425"/>
</dbReference>
<name>T1JHU4_STRMM</name>
<reference evidence="2" key="2">
    <citation type="submission" date="2015-02" db="UniProtKB">
        <authorList>
            <consortium name="EnsemblMetazoa"/>
        </authorList>
    </citation>
    <scope>IDENTIFICATION</scope>
</reference>
<proteinExistence type="predicted"/>
<protein>
    <submittedName>
        <fullName evidence="2">Uncharacterized protein</fullName>
    </submittedName>
</protein>
<dbReference type="EMBL" id="JH432137">
    <property type="status" value="NOT_ANNOTATED_CDS"/>
    <property type="molecule type" value="Genomic_DNA"/>
</dbReference>
<feature type="compositionally biased region" description="Basic and acidic residues" evidence="1">
    <location>
        <begin position="56"/>
        <end position="78"/>
    </location>
</feature>
<sequence>MDWVSVAFMGGNFFQDKVPAYGNLKKDYKEDKTVDRSDMPLLGEKESPEKDEEEWEWSKKEDSPKKSNEKDQWEHEDWGQGDSWMNKKEEKESNSPKKEKKSSKISSKNKSKGQDLLIDFEDNAEKKNNHWDKEWDDDAWAILNDSKPSDKKD</sequence>
<dbReference type="AlphaFoldDB" id="T1JHU4"/>
<dbReference type="HOGENOM" id="CLU_1715562_0_0_1"/>
<feature type="compositionally biased region" description="Basic and acidic residues" evidence="1">
    <location>
        <begin position="24"/>
        <end position="48"/>
    </location>
</feature>